<dbReference type="InterPro" id="IPR000713">
    <property type="entry name" value="Mur_ligase_N"/>
</dbReference>
<reference evidence="18 19" key="1">
    <citation type="submission" date="2021-10" db="EMBL/GenBank/DDBJ databases">
        <title>Anaerobic single-cell dispensing facilitates the cultivation of human gut bacteria.</title>
        <authorList>
            <person name="Afrizal A."/>
        </authorList>
    </citation>
    <scope>NUCLEOTIDE SEQUENCE [LARGE SCALE GENOMIC DNA]</scope>
    <source>
        <strain evidence="18 19">CLA-AA-H244</strain>
    </source>
</reference>
<dbReference type="Gene3D" id="3.40.50.720">
    <property type="entry name" value="NAD(P)-binding Rossmann-like Domain"/>
    <property type="match status" value="1"/>
</dbReference>
<dbReference type="Gene3D" id="3.40.1190.10">
    <property type="entry name" value="Mur-like, catalytic domain"/>
    <property type="match status" value="1"/>
</dbReference>
<comment type="pathway">
    <text evidence="2 14">Cell wall biogenesis; peptidoglycan biosynthesis.</text>
</comment>
<keyword evidence="6 14" id="KW-0132">Cell division</keyword>
<sequence>MYQVDFNHPIHVYFIGIGGISMSGLAEILLSEGFTVSGSDWNRSALTEHLEKSGAHVNYGKPQKAENITDDIDLVVYTAAVHADNQEFSRAKELQLPMLSRAEFLGQLMKNYDTPIAVSGTHGKTTTTSMISEILLQANTDPTLSIGGILKSIHGNIRVGHSGLFVAEACEYTNSFLSFFPKIGIILNIEEDHLDFFKDLADIRTSFRKFAQLLPADGTLFINGDIENWQEITEGLACRVVTFGITSASDYYPSDISYNKTADATFTVHSLNGQTRQLTLGVPGEHNISNALAAVALSDLLGIDYRDTAEALLNFHGTNRRFEYKGTINGITIVDDYAHHPTEIAATLHAALNYPHKTLWCIFQPHTYTRTKAFLPQFAKSLALADKVILADIYAARETDTLGISSADLQALVQKEGKECFYFHTFEEIEDFVLKNCINGDLLITMGAGDVVNIGENLLSR</sequence>
<dbReference type="PANTHER" id="PTHR43445">
    <property type="entry name" value="UDP-N-ACETYLMURAMATE--L-ALANINE LIGASE-RELATED"/>
    <property type="match status" value="1"/>
</dbReference>
<evidence type="ECO:0000259" key="16">
    <source>
        <dbReference type="Pfam" id="PF02875"/>
    </source>
</evidence>
<dbReference type="EC" id="6.3.2.8" evidence="3 14"/>
<dbReference type="NCBIfam" id="TIGR01082">
    <property type="entry name" value="murC"/>
    <property type="match status" value="1"/>
</dbReference>
<evidence type="ECO:0000256" key="1">
    <source>
        <dbReference type="ARBA" id="ARBA00004496"/>
    </source>
</evidence>
<dbReference type="PANTHER" id="PTHR43445:SF3">
    <property type="entry name" value="UDP-N-ACETYLMURAMATE--L-ALANINE LIGASE"/>
    <property type="match status" value="1"/>
</dbReference>
<keyword evidence="12 14" id="KW-0961">Cell wall biogenesis/degradation</keyword>
<dbReference type="InterPro" id="IPR036565">
    <property type="entry name" value="Mur-like_cat_sf"/>
</dbReference>
<evidence type="ECO:0000256" key="5">
    <source>
        <dbReference type="ARBA" id="ARBA00022598"/>
    </source>
</evidence>
<dbReference type="EMBL" id="JAJEQF010000027">
    <property type="protein sequence ID" value="MCC2168107.1"/>
    <property type="molecule type" value="Genomic_DNA"/>
</dbReference>
<dbReference type="RefSeq" id="WP_308728497.1">
    <property type="nucleotide sequence ID" value="NZ_JAJEQF010000027.1"/>
</dbReference>
<protein>
    <recommendedName>
        <fullName evidence="3 14">UDP-N-acetylmuramate--L-alanine ligase</fullName>
        <ecNumber evidence="3 14">6.3.2.8</ecNumber>
    </recommendedName>
    <alternativeName>
        <fullName evidence="14">UDP-N-acetylmuramoyl-L-alanine synthetase</fullName>
    </alternativeName>
</protein>
<evidence type="ECO:0000256" key="14">
    <source>
        <dbReference type="HAMAP-Rule" id="MF_00046"/>
    </source>
</evidence>
<dbReference type="GO" id="GO:0008360">
    <property type="term" value="P:regulation of cell shape"/>
    <property type="evidence" value="ECO:0007669"/>
    <property type="project" value="UniProtKB-KW"/>
</dbReference>
<comment type="subcellular location">
    <subcellularLocation>
        <location evidence="1 14">Cytoplasm</location>
    </subcellularLocation>
</comment>
<keyword evidence="19" id="KW-1185">Reference proteome</keyword>
<keyword evidence="10 14" id="KW-0573">Peptidoglycan synthesis</keyword>
<dbReference type="GO" id="GO:0005524">
    <property type="term" value="F:ATP binding"/>
    <property type="evidence" value="ECO:0007669"/>
    <property type="project" value="UniProtKB-UniRule"/>
</dbReference>
<dbReference type="SUPFAM" id="SSF53244">
    <property type="entry name" value="MurD-like peptide ligases, peptide-binding domain"/>
    <property type="match status" value="1"/>
</dbReference>
<evidence type="ECO:0000256" key="12">
    <source>
        <dbReference type="ARBA" id="ARBA00023316"/>
    </source>
</evidence>
<dbReference type="GO" id="GO:0071555">
    <property type="term" value="P:cell wall organization"/>
    <property type="evidence" value="ECO:0007669"/>
    <property type="project" value="UniProtKB-KW"/>
</dbReference>
<dbReference type="SUPFAM" id="SSF51984">
    <property type="entry name" value="MurCD N-terminal domain"/>
    <property type="match status" value="1"/>
</dbReference>
<evidence type="ECO:0000313" key="18">
    <source>
        <dbReference type="EMBL" id="MCC2168107.1"/>
    </source>
</evidence>
<dbReference type="Pfam" id="PF02875">
    <property type="entry name" value="Mur_ligase_C"/>
    <property type="match status" value="1"/>
</dbReference>
<accession>A0AAE3DMZ6</accession>
<dbReference type="InterPro" id="IPR013221">
    <property type="entry name" value="Mur_ligase_cen"/>
</dbReference>
<dbReference type="InterPro" id="IPR036615">
    <property type="entry name" value="Mur_ligase_C_dom_sf"/>
</dbReference>
<dbReference type="InterPro" id="IPR005758">
    <property type="entry name" value="UDP-N-AcMur_Ala_ligase_MurC"/>
</dbReference>
<dbReference type="GO" id="GO:0009252">
    <property type="term" value="P:peptidoglycan biosynthetic process"/>
    <property type="evidence" value="ECO:0007669"/>
    <property type="project" value="UniProtKB-UniRule"/>
</dbReference>
<comment type="similarity">
    <text evidence="14">Belongs to the MurCDEF family.</text>
</comment>
<evidence type="ECO:0000256" key="11">
    <source>
        <dbReference type="ARBA" id="ARBA00023306"/>
    </source>
</evidence>
<comment type="caution">
    <text evidence="18">The sequence shown here is derived from an EMBL/GenBank/DDBJ whole genome shotgun (WGS) entry which is preliminary data.</text>
</comment>
<evidence type="ECO:0000256" key="10">
    <source>
        <dbReference type="ARBA" id="ARBA00022984"/>
    </source>
</evidence>
<feature type="domain" description="Mur ligase central" evidence="17">
    <location>
        <begin position="118"/>
        <end position="297"/>
    </location>
</feature>
<dbReference type="Pfam" id="PF08245">
    <property type="entry name" value="Mur_ligase_M"/>
    <property type="match status" value="1"/>
</dbReference>
<evidence type="ECO:0000256" key="13">
    <source>
        <dbReference type="ARBA" id="ARBA00047833"/>
    </source>
</evidence>
<dbReference type="HAMAP" id="MF_00046">
    <property type="entry name" value="MurC"/>
    <property type="match status" value="1"/>
</dbReference>
<dbReference type="InterPro" id="IPR050061">
    <property type="entry name" value="MurCDEF_pg_biosynth"/>
</dbReference>
<keyword evidence="5 14" id="KW-0436">Ligase</keyword>
<keyword evidence="8 14" id="KW-0067">ATP-binding</keyword>
<dbReference type="AlphaFoldDB" id="A0AAE3DMZ6"/>
<evidence type="ECO:0000259" key="15">
    <source>
        <dbReference type="Pfam" id="PF01225"/>
    </source>
</evidence>
<keyword evidence="7 14" id="KW-0547">Nucleotide-binding</keyword>
<dbReference type="Gene3D" id="3.90.190.20">
    <property type="entry name" value="Mur ligase, C-terminal domain"/>
    <property type="match status" value="1"/>
</dbReference>
<feature type="domain" description="Mur ligase C-terminal" evidence="16">
    <location>
        <begin position="320"/>
        <end position="449"/>
    </location>
</feature>
<name>A0AAE3DMZ6_9FIRM</name>
<feature type="binding site" evidence="14">
    <location>
        <begin position="120"/>
        <end position="126"/>
    </location>
    <ligand>
        <name>ATP</name>
        <dbReference type="ChEBI" id="CHEBI:30616"/>
    </ligand>
</feature>
<keyword evidence="9 14" id="KW-0133">Cell shape</keyword>
<evidence type="ECO:0000256" key="3">
    <source>
        <dbReference type="ARBA" id="ARBA00012211"/>
    </source>
</evidence>
<evidence type="ECO:0000256" key="8">
    <source>
        <dbReference type="ARBA" id="ARBA00022840"/>
    </source>
</evidence>
<gene>
    <name evidence="14 18" type="primary">murC</name>
    <name evidence="18" type="ORF">LKD45_10480</name>
</gene>
<feature type="domain" description="Mur ligase N-terminal catalytic" evidence="15">
    <location>
        <begin position="11"/>
        <end position="112"/>
    </location>
</feature>
<dbReference type="Proteomes" id="UP001199355">
    <property type="component" value="Unassembled WGS sequence"/>
</dbReference>
<dbReference type="GO" id="GO:0005737">
    <property type="term" value="C:cytoplasm"/>
    <property type="evidence" value="ECO:0007669"/>
    <property type="project" value="UniProtKB-SubCell"/>
</dbReference>
<comment type="function">
    <text evidence="14">Cell wall formation.</text>
</comment>
<evidence type="ECO:0000259" key="17">
    <source>
        <dbReference type="Pfam" id="PF08245"/>
    </source>
</evidence>
<evidence type="ECO:0000256" key="6">
    <source>
        <dbReference type="ARBA" id="ARBA00022618"/>
    </source>
</evidence>
<dbReference type="InterPro" id="IPR004101">
    <property type="entry name" value="Mur_ligase_C"/>
</dbReference>
<organism evidence="18 19">
    <name type="scientific">Gallintestinimicrobium propionicum</name>
    <dbReference type="NCBI Taxonomy" id="2981770"/>
    <lineage>
        <taxon>Bacteria</taxon>
        <taxon>Bacillati</taxon>
        <taxon>Bacillota</taxon>
        <taxon>Clostridia</taxon>
        <taxon>Lachnospirales</taxon>
        <taxon>Lachnospiraceae</taxon>
        <taxon>Gallintestinimicrobium</taxon>
    </lineage>
</organism>
<evidence type="ECO:0000313" key="19">
    <source>
        <dbReference type="Proteomes" id="UP001199355"/>
    </source>
</evidence>
<comment type="catalytic activity">
    <reaction evidence="13 14">
        <text>UDP-N-acetyl-alpha-D-muramate + L-alanine + ATP = UDP-N-acetyl-alpha-D-muramoyl-L-alanine + ADP + phosphate + H(+)</text>
        <dbReference type="Rhea" id="RHEA:23372"/>
        <dbReference type="ChEBI" id="CHEBI:15378"/>
        <dbReference type="ChEBI" id="CHEBI:30616"/>
        <dbReference type="ChEBI" id="CHEBI:43474"/>
        <dbReference type="ChEBI" id="CHEBI:57972"/>
        <dbReference type="ChEBI" id="CHEBI:70757"/>
        <dbReference type="ChEBI" id="CHEBI:83898"/>
        <dbReference type="ChEBI" id="CHEBI:456216"/>
        <dbReference type="EC" id="6.3.2.8"/>
    </reaction>
</comment>
<keyword evidence="4 14" id="KW-0963">Cytoplasm</keyword>
<evidence type="ECO:0000256" key="9">
    <source>
        <dbReference type="ARBA" id="ARBA00022960"/>
    </source>
</evidence>
<evidence type="ECO:0000256" key="2">
    <source>
        <dbReference type="ARBA" id="ARBA00004752"/>
    </source>
</evidence>
<evidence type="ECO:0000256" key="7">
    <source>
        <dbReference type="ARBA" id="ARBA00022741"/>
    </source>
</evidence>
<dbReference type="SUPFAM" id="SSF53623">
    <property type="entry name" value="MurD-like peptide ligases, catalytic domain"/>
    <property type="match status" value="1"/>
</dbReference>
<dbReference type="GO" id="GO:0051301">
    <property type="term" value="P:cell division"/>
    <property type="evidence" value="ECO:0007669"/>
    <property type="project" value="UniProtKB-KW"/>
</dbReference>
<keyword evidence="11 14" id="KW-0131">Cell cycle</keyword>
<dbReference type="GO" id="GO:0008763">
    <property type="term" value="F:UDP-N-acetylmuramate-L-alanine ligase activity"/>
    <property type="evidence" value="ECO:0007669"/>
    <property type="project" value="UniProtKB-UniRule"/>
</dbReference>
<proteinExistence type="inferred from homology"/>
<dbReference type="Pfam" id="PF01225">
    <property type="entry name" value="Mur_ligase"/>
    <property type="match status" value="1"/>
</dbReference>
<evidence type="ECO:0000256" key="4">
    <source>
        <dbReference type="ARBA" id="ARBA00022490"/>
    </source>
</evidence>